<gene>
    <name evidence="2" type="ORF">ACAOBT_LOCUS29940</name>
</gene>
<sequence length="79" mass="7438">MPVYVSLLPQTANMCSIGLLVTAALIGLSSAARLDSTYLPPGGAKTAGGGPGLKAPFAGGGGGGGGAGFGPGPGRRPGW</sequence>
<accession>A0A9P0M968</accession>
<reference evidence="2" key="1">
    <citation type="submission" date="2022-03" db="EMBL/GenBank/DDBJ databases">
        <authorList>
            <person name="Sayadi A."/>
        </authorList>
    </citation>
    <scope>NUCLEOTIDE SEQUENCE</scope>
</reference>
<feature type="region of interest" description="Disordered" evidence="1">
    <location>
        <begin position="49"/>
        <end position="79"/>
    </location>
</feature>
<evidence type="ECO:0000256" key="1">
    <source>
        <dbReference type="SAM" id="MobiDB-lite"/>
    </source>
</evidence>
<evidence type="ECO:0000313" key="3">
    <source>
        <dbReference type="Proteomes" id="UP001152888"/>
    </source>
</evidence>
<dbReference type="AlphaFoldDB" id="A0A9P0M968"/>
<evidence type="ECO:0000313" key="2">
    <source>
        <dbReference type="EMBL" id="CAH2007986.1"/>
    </source>
</evidence>
<name>A0A9P0M968_ACAOB</name>
<comment type="caution">
    <text evidence="2">The sequence shown here is derived from an EMBL/GenBank/DDBJ whole genome shotgun (WGS) entry which is preliminary data.</text>
</comment>
<proteinExistence type="predicted"/>
<keyword evidence="3" id="KW-1185">Reference proteome</keyword>
<organism evidence="2 3">
    <name type="scientific">Acanthoscelides obtectus</name>
    <name type="common">Bean weevil</name>
    <name type="synonym">Bruchus obtectus</name>
    <dbReference type="NCBI Taxonomy" id="200917"/>
    <lineage>
        <taxon>Eukaryota</taxon>
        <taxon>Metazoa</taxon>
        <taxon>Ecdysozoa</taxon>
        <taxon>Arthropoda</taxon>
        <taxon>Hexapoda</taxon>
        <taxon>Insecta</taxon>
        <taxon>Pterygota</taxon>
        <taxon>Neoptera</taxon>
        <taxon>Endopterygota</taxon>
        <taxon>Coleoptera</taxon>
        <taxon>Polyphaga</taxon>
        <taxon>Cucujiformia</taxon>
        <taxon>Chrysomeloidea</taxon>
        <taxon>Chrysomelidae</taxon>
        <taxon>Bruchinae</taxon>
        <taxon>Bruchini</taxon>
        <taxon>Acanthoscelides</taxon>
    </lineage>
</organism>
<dbReference type="EMBL" id="CAKOFQ010007776">
    <property type="protein sequence ID" value="CAH2007986.1"/>
    <property type="molecule type" value="Genomic_DNA"/>
</dbReference>
<dbReference type="OrthoDB" id="6372059at2759"/>
<protein>
    <submittedName>
        <fullName evidence="2">Uncharacterized protein</fullName>
    </submittedName>
</protein>
<dbReference type="Proteomes" id="UP001152888">
    <property type="component" value="Unassembled WGS sequence"/>
</dbReference>